<dbReference type="AlphaFoldDB" id="W9ZL23"/>
<protein>
    <recommendedName>
        <fullName evidence="4">Mid2 domain-containing protein</fullName>
    </recommendedName>
</protein>
<dbReference type="STRING" id="1182541.W9ZL23"/>
<evidence type="ECO:0000313" key="3">
    <source>
        <dbReference type="Proteomes" id="UP000019484"/>
    </source>
</evidence>
<sequence>MSFVTQTQIQTVTAIPTDLTPSTTLSDVTITITTYLYTTLSATHGQTVTIYSPPSPPSLASSSSATTEYTPIIATTTETSTATVTELDVYLQDPRGSLYSTWIISLPGSNQPAVSSGPPSPWVYVVEPQRGGWDSWSKGAKAGLIVGVVSAALLLLAILLCCCKRRSIWLVHGWPPPPPVAPAPNPGPSIVQPTWVNGPHVPYNHGQPNPGYGYAQGLRGGGGGEVASERCFSGSLRDWFRKKQARTGT</sequence>
<dbReference type="RefSeq" id="XP_007719453.1">
    <property type="nucleotide sequence ID" value="XM_007721263.1"/>
</dbReference>
<keyword evidence="1" id="KW-0472">Membrane</keyword>
<reference evidence="2 3" key="1">
    <citation type="submission" date="2013-03" db="EMBL/GenBank/DDBJ databases">
        <title>The Genome Sequence of Capronia coronata CBS 617.96.</title>
        <authorList>
            <consortium name="The Broad Institute Genomics Platform"/>
            <person name="Cuomo C."/>
            <person name="de Hoog S."/>
            <person name="Gorbushina A."/>
            <person name="Walker B."/>
            <person name="Young S.K."/>
            <person name="Zeng Q."/>
            <person name="Gargeya S."/>
            <person name="Fitzgerald M."/>
            <person name="Haas B."/>
            <person name="Abouelleil A."/>
            <person name="Allen A.W."/>
            <person name="Alvarado L."/>
            <person name="Arachchi H.M."/>
            <person name="Berlin A.M."/>
            <person name="Chapman S.B."/>
            <person name="Gainer-Dewar J."/>
            <person name="Goldberg J."/>
            <person name="Griggs A."/>
            <person name="Gujja S."/>
            <person name="Hansen M."/>
            <person name="Howarth C."/>
            <person name="Imamovic A."/>
            <person name="Ireland A."/>
            <person name="Larimer J."/>
            <person name="McCowan C."/>
            <person name="Murphy C."/>
            <person name="Pearson M."/>
            <person name="Poon T.W."/>
            <person name="Priest M."/>
            <person name="Roberts A."/>
            <person name="Saif S."/>
            <person name="Shea T."/>
            <person name="Sisk P."/>
            <person name="Sykes S."/>
            <person name="Wortman J."/>
            <person name="Nusbaum C."/>
            <person name="Birren B."/>
        </authorList>
    </citation>
    <scope>NUCLEOTIDE SEQUENCE [LARGE SCALE GENOMIC DNA]</scope>
    <source>
        <strain evidence="2 3">CBS 617.96</strain>
    </source>
</reference>
<dbReference type="Proteomes" id="UP000019484">
    <property type="component" value="Unassembled WGS sequence"/>
</dbReference>
<keyword evidence="1" id="KW-0812">Transmembrane</keyword>
<organism evidence="2 3">
    <name type="scientific">Capronia coronata CBS 617.96</name>
    <dbReference type="NCBI Taxonomy" id="1182541"/>
    <lineage>
        <taxon>Eukaryota</taxon>
        <taxon>Fungi</taxon>
        <taxon>Dikarya</taxon>
        <taxon>Ascomycota</taxon>
        <taxon>Pezizomycotina</taxon>
        <taxon>Eurotiomycetes</taxon>
        <taxon>Chaetothyriomycetidae</taxon>
        <taxon>Chaetothyriales</taxon>
        <taxon>Herpotrichiellaceae</taxon>
        <taxon>Capronia</taxon>
    </lineage>
</organism>
<dbReference type="eggNOG" id="ENOG502R4XB">
    <property type="taxonomic scope" value="Eukaryota"/>
</dbReference>
<dbReference type="OrthoDB" id="4161447at2759"/>
<evidence type="ECO:0000313" key="2">
    <source>
        <dbReference type="EMBL" id="EXJ95224.1"/>
    </source>
</evidence>
<dbReference type="GeneID" id="19155252"/>
<proteinExistence type="predicted"/>
<keyword evidence="1" id="KW-1133">Transmembrane helix</keyword>
<keyword evidence="3" id="KW-1185">Reference proteome</keyword>
<dbReference type="EMBL" id="AMWN01000001">
    <property type="protein sequence ID" value="EXJ95224.1"/>
    <property type="molecule type" value="Genomic_DNA"/>
</dbReference>
<name>W9ZL23_9EURO</name>
<evidence type="ECO:0008006" key="4">
    <source>
        <dbReference type="Google" id="ProtNLM"/>
    </source>
</evidence>
<evidence type="ECO:0000256" key="1">
    <source>
        <dbReference type="SAM" id="Phobius"/>
    </source>
</evidence>
<accession>W9ZL23</accession>
<dbReference type="HOGENOM" id="CLU_075103_0_0_1"/>
<feature type="transmembrane region" description="Helical" evidence="1">
    <location>
        <begin position="142"/>
        <end position="162"/>
    </location>
</feature>
<gene>
    <name evidence="2" type="ORF">A1O1_00344</name>
</gene>
<comment type="caution">
    <text evidence="2">The sequence shown here is derived from an EMBL/GenBank/DDBJ whole genome shotgun (WGS) entry which is preliminary data.</text>
</comment>